<dbReference type="PROSITE" id="PS50222">
    <property type="entry name" value="EF_HAND_2"/>
    <property type="match status" value="1"/>
</dbReference>
<dbReference type="InterPro" id="IPR018247">
    <property type="entry name" value="EF_Hand_1_Ca_BS"/>
</dbReference>
<dbReference type="KEGG" id="loa:LOAG_06380"/>
<dbReference type="InterPro" id="IPR011992">
    <property type="entry name" value="EF-hand-dom_pair"/>
</dbReference>
<dbReference type="CTD" id="9943792"/>
<dbReference type="PROSITE" id="PS00018">
    <property type="entry name" value="EF_HAND_1"/>
    <property type="match status" value="1"/>
</dbReference>
<dbReference type="OrthoDB" id="5861727at2759"/>
<protein>
    <recommendedName>
        <fullName evidence="2">EF-hand domain-containing protein</fullName>
    </recommendedName>
</protein>
<dbReference type="RefSeq" id="XP_003141964.1">
    <property type="nucleotide sequence ID" value="XM_003141916.1"/>
</dbReference>
<dbReference type="GO" id="GO:0005509">
    <property type="term" value="F:calcium ion binding"/>
    <property type="evidence" value="ECO:0007669"/>
    <property type="project" value="InterPro"/>
</dbReference>
<dbReference type="AlphaFoldDB" id="A0A1S0TY99"/>
<dbReference type="Gene3D" id="1.10.238.10">
    <property type="entry name" value="EF-hand"/>
    <property type="match status" value="1"/>
</dbReference>
<evidence type="ECO:0000256" key="1">
    <source>
        <dbReference type="ARBA" id="ARBA00022837"/>
    </source>
</evidence>
<dbReference type="InterPro" id="IPR002048">
    <property type="entry name" value="EF_hand_dom"/>
</dbReference>
<feature type="domain" description="EF-hand" evidence="2">
    <location>
        <begin position="37"/>
        <end position="72"/>
    </location>
</feature>
<dbReference type="InParanoid" id="A0A1S0TY99"/>
<dbReference type="EMBL" id="JH712114">
    <property type="protein sequence ID" value="EFO22107.1"/>
    <property type="molecule type" value="Genomic_DNA"/>
</dbReference>
<accession>A0A1S0TY99</accession>
<evidence type="ECO:0000259" key="2">
    <source>
        <dbReference type="PROSITE" id="PS50222"/>
    </source>
</evidence>
<reference evidence="3" key="1">
    <citation type="submission" date="2012-04" db="EMBL/GenBank/DDBJ databases">
        <title>The Genome Sequence of Loa loa.</title>
        <authorList>
            <consortium name="The Broad Institute Genome Sequencing Platform"/>
            <consortium name="Broad Institute Genome Sequencing Center for Infectious Disease"/>
            <person name="Nutman T.B."/>
            <person name="Fink D.L."/>
            <person name="Russ C."/>
            <person name="Young S."/>
            <person name="Zeng Q."/>
            <person name="Gargeya S."/>
            <person name="Alvarado L."/>
            <person name="Berlin A."/>
            <person name="Chapman S.B."/>
            <person name="Chen Z."/>
            <person name="Freedman E."/>
            <person name="Gellesch M."/>
            <person name="Goldberg J."/>
            <person name="Griggs A."/>
            <person name="Gujja S."/>
            <person name="Heilman E.R."/>
            <person name="Heiman D."/>
            <person name="Howarth C."/>
            <person name="Mehta T."/>
            <person name="Neiman D."/>
            <person name="Pearson M."/>
            <person name="Roberts A."/>
            <person name="Saif S."/>
            <person name="Shea T."/>
            <person name="Shenoy N."/>
            <person name="Sisk P."/>
            <person name="Stolte C."/>
            <person name="Sykes S."/>
            <person name="White J."/>
            <person name="Yandava C."/>
            <person name="Haas B."/>
            <person name="Henn M.R."/>
            <person name="Nusbaum C."/>
            <person name="Birren B."/>
        </authorList>
    </citation>
    <scope>NUCLEOTIDE SEQUENCE [LARGE SCALE GENOMIC DNA]</scope>
</reference>
<gene>
    <name evidence="3" type="ORF">LOAG_06380</name>
</gene>
<proteinExistence type="predicted"/>
<evidence type="ECO:0000313" key="3">
    <source>
        <dbReference type="EMBL" id="EFO22107.1"/>
    </source>
</evidence>
<name>A0A1S0TY99_LOALO</name>
<sequence length="88" mass="10321">MDHIMMQSKKLFDPCDQDIKIKGYLITRDLQTICPQLDDEEINFIFTTLDLDKSKRINRAEFLDGFQNALCHGENRGPLSLYIFCVMF</sequence>
<keyword evidence="1" id="KW-0106">Calcium</keyword>
<organism evidence="3">
    <name type="scientific">Loa loa</name>
    <name type="common">Eye worm</name>
    <name type="synonym">Filaria loa</name>
    <dbReference type="NCBI Taxonomy" id="7209"/>
    <lineage>
        <taxon>Eukaryota</taxon>
        <taxon>Metazoa</taxon>
        <taxon>Ecdysozoa</taxon>
        <taxon>Nematoda</taxon>
        <taxon>Chromadorea</taxon>
        <taxon>Rhabditida</taxon>
        <taxon>Spirurina</taxon>
        <taxon>Spiruromorpha</taxon>
        <taxon>Filarioidea</taxon>
        <taxon>Onchocercidae</taxon>
        <taxon>Loa</taxon>
    </lineage>
</organism>
<dbReference type="GeneID" id="9943792"/>
<dbReference type="SUPFAM" id="SSF47473">
    <property type="entry name" value="EF-hand"/>
    <property type="match status" value="1"/>
</dbReference>